<dbReference type="InterPro" id="IPR010029">
    <property type="entry name" value="GL_DH"/>
</dbReference>
<accession>A0A4Y1RTG7</accession>
<dbReference type="AlphaFoldDB" id="A0A4Y1RTG7"/>
<feature type="compositionally biased region" description="Polar residues" evidence="2">
    <location>
        <begin position="412"/>
        <end position="422"/>
    </location>
</feature>
<dbReference type="NCBIfam" id="TIGR01676">
    <property type="entry name" value="GLDHase"/>
    <property type="match status" value="1"/>
</dbReference>
<evidence type="ECO:0000256" key="1">
    <source>
        <dbReference type="ARBA" id="ARBA00001974"/>
    </source>
</evidence>
<dbReference type="EMBL" id="AP019303">
    <property type="protein sequence ID" value="BBH07235.1"/>
    <property type="molecule type" value="Genomic_DNA"/>
</dbReference>
<evidence type="ECO:0000259" key="4">
    <source>
        <dbReference type="PROSITE" id="PS51387"/>
    </source>
</evidence>
<dbReference type="InterPro" id="IPR016169">
    <property type="entry name" value="FAD-bd_PCMH_sub2"/>
</dbReference>
<keyword evidence="3" id="KW-0812">Transmembrane</keyword>
<dbReference type="InterPro" id="IPR036318">
    <property type="entry name" value="FAD-bd_PCMH-like_sf"/>
</dbReference>
<evidence type="ECO:0000256" key="3">
    <source>
        <dbReference type="SAM" id="Phobius"/>
    </source>
</evidence>
<dbReference type="GO" id="GO:0071949">
    <property type="term" value="F:FAD binding"/>
    <property type="evidence" value="ECO:0007669"/>
    <property type="project" value="InterPro"/>
</dbReference>
<name>A0A4Y1RTG7_PRUDU</name>
<evidence type="ECO:0000256" key="2">
    <source>
        <dbReference type="SAM" id="MobiDB-lite"/>
    </source>
</evidence>
<feature type="region of interest" description="Disordered" evidence="2">
    <location>
        <begin position="412"/>
        <end position="434"/>
    </location>
</feature>
<gene>
    <name evidence="5" type="ORF">Prudu_019110</name>
</gene>
<keyword evidence="3" id="KW-0472">Membrane</keyword>
<proteinExistence type="predicted"/>
<dbReference type="InterPro" id="IPR016166">
    <property type="entry name" value="FAD-bd_PCMH"/>
</dbReference>
<reference evidence="5" key="1">
    <citation type="journal article" date="2019" name="Science">
        <title>Mutation of a bHLH transcription factor allowed almond domestication.</title>
        <authorList>
            <person name="Sanchez-Perez R."/>
            <person name="Pavan S."/>
            <person name="Mazzeo R."/>
            <person name="Moldovan C."/>
            <person name="Aiese Cigliano R."/>
            <person name="Del Cueto J."/>
            <person name="Ricciardi F."/>
            <person name="Lotti C."/>
            <person name="Ricciardi L."/>
            <person name="Dicenta F."/>
            <person name="Lopez-Marques R.L."/>
            <person name="Lindberg Moller B."/>
        </authorList>
    </citation>
    <scope>NUCLEOTIDE SEQUENCE</scope>
</reference>
<dbReference type="Pfam" id="PF01565">
    <property type="entry name" value="FAD_binding_4"/>
    <property type="match status" value="1"/>
</dbReference>
<dbReference type="Gene3D" id="3.30.43.10">
    <property type="entry name" value="Uridine Diphospho-n-acetylenolpyruvylglucosamine Reductase, domain 2"/>
    <property type="match status" value="1"/>
</dbReference>
<evidence type="ECO:0000313" key="5">
    <source>
        <dbReference type="EMBL" id="BBH07235.1"/>
    </source>
</evidence>
<dbReference type="PANTHER" id="PTHR43762">
    <property type="entry name" value="L-GULONOLACTONE OXIDASE"/>
    <property type="match status" value="1"/>
</dbReference>
<comment type="cofactor">
    <cofactor evidence="1">
        <name>FAD</name>
        <dbReference type="ChEBI" id="CHEBI:57692"/>
    </cofactor>
</comment>
<feature type="domain" description="FAD-binding PCMH-type" evidence="4">
    <location>
        <begin position="17"/>
        <end position="205"/>
    </location>
</feature>
<keyword evidence="3" id="KW-1133">Transmembrane helix</keyword>
<sequence>MDASELRKYLGYTALVLFSAAATYYSFPFPENARHKKAQIFRYAPLPEELHTVSNWSGTHGVQTRVFHQPETHEELEKAVKDAVRRKPEFAGRVRVLEVDKEKKRVRVQAGIRVQELVDGIKEHGLTLQNFASIRKQQIGGILQVGAHGTGAKLPPMDEQVISMKLVTPAKGTIEISKEKDPELFCLARCGLGVVAEVTIQCVERQELVEHTSVSNMEEIKKNHKKKRNYNKNHSQKRKLLSENKHVKCLYIPYSDTVVVVTCNPVSKWKGPPKFKPKYSSDEAVQHVDGHVLRTPRAVFGVVVVVPVKNDVDINELSFTELRDKLLALDPLDKDHVVKVNQAEAEFWRKSEGYRVGWSDEILGFDCGGQTVVGTLSKPSLKDLEYIEDVKQLIEKNEVPAPAPIEQRWTACTKSPMSPASSTKDDDIFSWHDR</sequence>
<dbReference type="GO" id="GO:0016899">
    <property type="term" value="F:oxidoreductase activity, acting on the CH-OH group of donors, oxygen as acceptor"/>
    <property type="evidence" value="ECO:0007669"/>
    <property type="project" value="InterPro"/>
</dbReference>
<dbReference type="InterPro" id="IPR006094">
    <property type="entry name" value="Oxid_FAD_bind_N"/>
</dbReference>
<feature type="compositionally biased region" description="Basic and acidic residues" evidence="2">
    <location>
        <begin position="423"/>
        <end position="434"/>
    </location>
</feature>
<protein>
    <recommendedName>
        <fullName evidence="4">FAD-binding PCMH-type domain-containing protein</fullName>
    </recommendedName>
</protein>
<dbReference type="InterPro" id="IPR010031">
    <property type="entry name" value="FAD_lactone_oxidase-like"/>
</dbReference>
<feature type="transmembrane region" description="Helical" evidence="3">
    <location>
        <begin position="9"/>
        <end position="27"/>
    </location>
</feature>
<dbReference type="PANTHER" id="PTHR43762:SF1">
    <property type="entry name" value="D-ARABINONO-1,4-LACTONE OXIDASE"/>
    <property type="match status" value="1"/>
</dbReference>
<organism evidence="5">
    <name type="scientific">Prunus dulcis</name>
    <name type="common">Almond</name>
    <name type="synonym">Amygdalus dulcis</name>
    <dbReference type="NCBI Taxonomy" id="3755"/>
    <lineage>
        <taxon>Eukaryota</taxon>
        <taxon>Viridiplantae</taxon>
        <taxon>Streptophyta</taxon>
        <taxon>Embryophyta</taxon>
        <taxon>Tracheophyta</taxon>
        <taxon>Spermatophyta</taxon>
        <taxon>Magnoliopsida</taxon>
        <taxon>eudicotyledons</taxon>
        <taxon>Gunneridae</taxon>
        <taxon>Pentapetalae</taxon>
        <taxon>rosids</taxon>
        <taxon>fabids</taxon>
        <taxon>Rosales</taxon>
        <taxon>Rosaceae</taxon>
        <taxon>Amygdaloideae</taxon>
        <taxon>Amygdaleae</taxon>
        <taxon>Prunus</taxon>
    </lineage>
</organism>
<dbReference type="PROSITE" id="PS51387">
    <property type="entry name" value="FAD_PCMH"/>
    <property type="match status" value="1"/>
</dbReference>
<dbReference type="InterPro" id="IPR016167">
    <property type="entry name" value="FAD-bd_PCMH_sub1"/>
</dbReference>
<dbReference type="Gene3D" id="3.30.465.10">
    <property type="match status" value="1"/>
</dbReference>
<dbReference type="GO" id="GO:0016633">
    <property type="term" value="F:galactonolactone dehydrogenase activity"/>
    <property type="evidence" value="ECO:0007669"/>
    <property type="project" value="InterPro"/>
</dbReference>
<dbReference type="SUPFAM" id="SSF56176">
    <property type="entry name" value="FAD-binding/transporter-associated domain-like"/>
    <property type="match status" value="1"/>
</dbReference>